<keyword evidence="1" id="KW-0539">Nucleus</keyword>
<comment type="caution">
    <text evidence="2">The sequence shown here is derived from an EMBL/GenBank/DDBJ whole genome shotgun (WGS) entry which is preliminary data.</text>
</comment>
<dbReference type="InterPro" id="IPR040258">
    <property type="entry name" value="Spt16"/>
</dbReference>
<keyword evidence="3" id="KW-1185">Reference proteome</keyword>
<keyword evidence="1" id="KW-0227">DNA damage</keyword>
<protein>
    <recommendedName>
        <fullName evidence="1">FACT complex subunit</fullName>
    </recommendedName>
</protein>
<dbReference type="AlphaFoldDB" id="A0A9N8VM33"/>
<dbReference type="GO" id="GO:0006368">
    <property type="term" value="P:transcription elongation by RNA polymerase II"/>
    <property type="evidence" value="ECO:0007669"/>
    <property type="project" value="TreeGrafter"/>
</dbReference>
<evidence type="ECO:0000313" key="3">
    <source>
        <dbReference type="Proteomes" id="UP000789759"/>
    </source>
</evidence>
<dbReference type="GO" id="GO:0031491">
    <property type="term" value="F:nucleosome binding"/>
    <property type="evidence" value="ECO:0007669"/>
    <property type="project" value="TreeGrafter"/>
</dbReference>
<keyword evidence="1" id="KW-0805">Transcription regulation</keyword>
<dbReference type="GO" id="GO:0006281">
    <property type="term" value="P:DNA repair"/>
    <property type="evidence" value="ECO:0007669"/>
    <property type="project" value="UniProtKB-UniRule"/>
</dbReference>
<comment type="subcellular location">
    <subcellularLocation>
        <location evidence="1">Nucleus</location>
    </subcellularLocation>
    <subcellularLocation>
        <location evidence="1">Chromosome</location>
    </subcellularLocation>
</comment>
<sequence>FTEKVAEASEGRVDVDIPFREICFQGVPFRTNVLLQPTTECLVHLTDLPFLVVPTNRHRNRTSGTRSGC</sequence>
<comment type="function">
    <text evidence="1">Component of the FACT complex, a general chromatin factor that acts to reorganize nucleosomes. The FACT complex is involved in multiple processes that require DNA as a template such as mRNA elongation, DNA replication and DNA repair. During transcription elongation the FACT complex acts as a histone chaperone that both destabilizes and restores nucleosomal structure. It facilitates the passage of RNA polymerase II and transcription by promoting the dissociation of one histone H2A-H2B dimer from the nucleosome, then subsequently promotes the reestablishment of the nucleosome following the passage of RNA polymerase II.</text>
</comment>
<dbReference type="OrthoDB" id="10251642at2759"/>
<dbReference type="PANTHER" id="PTHR13980:SF15">
    <property type="entry name" value="FACT COMPLEX SUBUNIT SPT16"/>
    <property type="match status" value="1"/>
</dbReference>
<dbReference type="GO" id="GO:0006260">
    <property type="term" value="P:DNA replication"/>
    <property type="evidence" value="ECO:0007669"/>
    <property type="project" value="UniProtKB-KW"/>
</dbReference>
<accession>A0A9N8VM33</accession>
<comment type="subunit">
    <text evidence="1">Component of the FACT complex.</text>
</comment>
<dbReference type="Proteomes" id="UP000789759">
    <property type="component" value="Unassembled WGS sequence"/>
</dbReference>
<comment type="similarity">
    <text evidence="1">Belongs to the peptidase M24 family. SPT16 subfamily.</text>
</comment>
<name>A0A9N8VM33_9GLOM</name>
<feature type="non-terminal residue" evidence="2">
    <location>
        <position position="1"/>
    </location>
</feature>
<dbReference type="GO" id="GO:0035101">
    <property type="term" value="C:FACT complex"/>
    <property type="evidence" value="ECO:0007669"/>
    <property type="project" value="UniProtKB-UniRule"/>
</dbReference>
<keyword evidence="1" id="KW-0235">DNA replication</keyword>
<dbReference type="InterPro" id="IPR011993">
    <property type="entry name" value="PH-like_dom_sf"/>
</dbReference>
<organism evidence="2 3">
    <name type="scientific">Cetraspora pellucida</name>
    <dbReference type="NCBI Taxonomy" id="1433469"/>
    <lineage>
        <taxon>Eukaryota</taxon>
        <taxon>Fungi</taxon>
        <taxon>Fungi incertae sedis</taxon>
        <taxon>Mucoromycota</taxon>
        <taxon>Glomeromycotina</taxon>
        <taxon>Glomeromycetes</taxon>
        <taxon>Diversisporales</taxon>
        <taxon>Gigasporaceae</taxon>
        <taxon>Cetraspora</taxon>
    </lineage>
</organism>
<keyword evidence="1" id="KW-0158">Chromosome</keyword>
<keyword evidence="1" id="KW-0234">DNA repair</keyword>
<evidence type="ECO:0000256" key="1">
    <source>
        <dbReference type="RuleBase" id="RU367052"/>
    </source>
</evidence>
<evidence type="ECO:0000313" key="2">
    <source>
        <dbReference type="EMBL" id="CAG8460092.1"/>
    </source>
</evidence>
<dbReference type="Gene3D" id="2.30.29.30">
    <property type="entry name" value="Pleckstrin-homology domain (PH domain)/Phosphotyrosine-binding domain (PTB)"/>
    <property type="match status" value="1"/>
</dbReference>
<dbReference type="EMBL" id="CAJVQA010000170">
    <property type="protein sequence ID" value="CAG8460092.1"/>
    <property type="molecule type" value="Genomic_DNA"/>
</dbReference>
<reference evidence="2" key="1">
    <citation type="submission" date="2021-06" db="EMBL/GenBank/DDBJ databases">
        <authorList>
            <person name="Kallberg Y."/>
            <person name="Tangrot J."/>
            <person name="Rosling A."/>
        </authorList>
    </citation>
    <scope>NUCLEOTIDE SEQUENCE</scope>
    <source>
        <strain evidence="2">FL966</strain>
    </source>
</reference>
<gene>
    <name evidence="2" type="ORF">CPELLU_LOCUS583</name>
</gene>
<dbReference type="PANTHER" id="PTHR13980">
    <property type="entry name" value="CDC68 RELATED"/>
    <property type="match status" value="1"/>
</dbReference>
<proteinExistence type="inferred from homology"/>
<keyword evidence="1" id="KW-0804">Transcription</keyword>